<dbReference type="RefSeq" id="WP_350016580.1">
    <property type="nucleotide sequence ID" value="NZ_CP157948.1"/>
</dbReference>
<dbReference type="InterPro" id="IPR057326">
    <property type="entry name" value="KR_dom"/>
</dbReference>
<evidence type="ECO:0000256" key="3">
    <source>
        <dbReference type="RuleBase" id="RU000363"/>
    </source>
</evidence>
<comment type="similarity">
    <text evidence="1 3">Belongs to the short-chain dehydrogenases/reductases (SDR) family.</text>
</comment>
<dbReference type="InterPro" id="IPR002347">
    <property type="entry name" value="SDR_fam"/>
</dbReference>
<name>A0AAU7QM84_9GAMM</name>
<dbReference type="PRINTS" id="PR00081">
    <property type="entry name" value="GDHRDH"/>
</dbReference>
<protein>
    <submittedName>
        <fullName evidence="5">SDR family oxidoreductase</fullName>
        <ecNumber evidence="5">1.-.-.-</ecNumber>
    </submittedName>
</protein>
<organism evidence="5">
    <name type="scientific">Rhodanobacter sp. IGA1.0</name>
    <dbReference type="NCBI Taxonomy" id="3158582"/>
    <lineage>
        <taxon>Bacteria</taxon>
        <taxon>Pseudomonadati</taxon>
        <taxon>Pseudomonadota</taxon>
        <taxon>Gammaproteobacteria</taxon>
        <taxon>Lysobacterales</taxon>
        <taxon>Rhodanobacteraceae</taxon>
        <taxon>Rhodanobacter</taxon>
    </lineage>
</organism>
<sequence>MTPEPDHRTALVTGASSGLGVAFARELARRGWNLVLVARSEAPMQQLADELRADGAMVQVHPADLADAGAREALLANLASAGVQIDALVNNAGFGVFGEFADTDWARLESMLMVDVMALTHLTRLFLPGMRQRGYGRVLQVASTGAFQPTPGYAAYAAAKSYVLAFSHALDEELRGSGVHCTVVSPGVTATRFLEVSGQRATWYQRLTRMEAPAVARRGIDAMLAGRAGVITGWVNALMAHSIRLTPRVLSARVAGRLMRN</sequence>
<dbReference type="CDD" id="cd05233">
    <property type="entry name" value="SDR_c"/>
    <property type="match status" value="1"/>
</dbReference>
<feature type="domain" description="Ketoreductase" evidence="4">
    <location>
        <begin position="8"/>
        <end position="191"/>
    </location>
</feature>
<evidence type="ECO:0000259" key="4">
    <source>
        <dbReference type="SMART" id="SM00822"/>
    </source>
</evidence>
<dbReference type="PANTHER" id="PTHR44196:SF2">
    <property type="entry name" value="SHORT-CHAIN DEHYDROGENASE-RELATED"/>
    <property type="match status" value="1"/>
</dbReference>
<dbReference type="PRINTS" id="PR00080">
    <property type="entry name" value="SDRFAMILY"/>
</dbReference>
<dbReference type="Pfam" id="PF00106">
    <property type="entry name" value="adh_short"/>
    <property type="match status" value="1"/>
</dbReference>
<evidence type="ECO:0000256" key="1">
    <source>
        <dbReference type="ARBA" id="ARBA00006484"/>
    </source>
</evidence>
<dbReference type="SMART" id="SM00822">
    <property type="entry name" value="PKS_KR"/>
    <property type="match status" value="1"/>
</dbReference>
<dbReference type="EMBL" id="CP157948">
    <property type="protein sequence ID" value="XBS90492.1"/>
    <property type="molecule type" value="Genomic_DNA"/>
</dbReference>
<dbReference type="PIRSF" id="PIRSF000126">
    <property type="entry name" value="11-beta-HSD1"/>
    <property type="match status" value="1"/>
</dbReference>
<keyword evidence="2 5" id="KW-0560">Oxidoreductase</keyword>
<reference evidence="5" key="1">
    <citation type="submission" date="2024-06" db="EMBL/GenBank/DDBJ databases">
        <authorList>
            <person name="Sun Y."/>
        </authorList>
    </citation>
    <scope>NUCLEOTIDE SEQUENCE</scope>
    <source>
        <strain evidence="5">IGA1.0</strain>
    </source>
</reference>
<dbReference type="GO" id="GO:0016491">
    <property type="term" value="F:oxidoreductase activity"/>
    <property type="evidence" value="ECO:0007669"/>
    <property type="project" value="UniProtKB-KW"/>
</dbReference>
<dbReference type="InterPro" id="IPR036291">
    <property type="entry name" value="NAD(P)-bd_dom_sf"/>
</dbReference>
<dbReference type="SUPFAM" id="SSF51735">
    <property type="entry name" value="NAD(P)-binding Rossmann-fold domains"/>
    <property type="match status" value="1"/>
</dbReference>
<evidence type="ECO:0000313" key="5">
    <source>
        <dbReference type="EMBL" id="XBS90492.1"/>
    </source>
</evidence>
<dbReference type="PANTHER" id="PTHR44196">
    <property type="entry name" value="DEHYDROGENASE/REDUCTASE SDR FAMILY MEMBER 7B"/>
    <property type="match status" value="1"/>
</dbReference>
<evidence type="ECO:0000256" key="2">
    <source>
        <dbReference type="ARBA" id="ARBA00023002"/>
    </source>
</evidence>
<dbReference type="AlphaFoldDB" id="A0AAU7QM84"/>
<proteinExistence type="inferred from homology"/>
<dbReference type="Gene3D" id="3.40.50.720">
    <property type="entry name" value="NAD(P)-binding Rossmann-like Domain"/>
    <property type="match status" value="1"/>
</dbReference>
<accession>A0AAU7QM84</accession>
<dbReference type="GO" id="GO:0016020">
    <property type="term" value="C:membrane"/>
    <property type="evidence" value="ECO:0007669"/>
    <property type="project" value="TreeGrafter"/>
</dbReference>
<dbReference type="EC" id="1.-.-.-" evidence="5"/>
<gene>
    <name evidence="5" type="ORF">ABNK63_02290</name>
</gene>